<protein>
    <submittedName>
        <fullName evidence="3">Protodermal factor 1</fullName>
    </submittedName>
</protein>
<feature type="compositionally biased region" description="Low complexity" evidence="1">
    <location>
        <begin position="46"/>
        <end position="66"/>
    </location>
</feature>
<feature type="compositionally biased region" description="Gly residues" evidence="1">
    <location>
        <begin position="92"/>
        <end position="101"/>
    </location>
</feature>
<feature type="compositionally biased region" description="Low complexity" evidence="1">
    <location>
        <begin position="73"/>
        <end position="91"/>
    </location>
</feature>
<dbReference type="InterPro" id="IPR039923">
    <property type="entry name" value="Protodermal_1"/>
</dbReference>
<evidence type="ECO:0000313" key="3">
    <source>
        <dbReference type="EMBL" id="PKA46842.1"/>
    </source>
</evidence>
<gene>
    <name evidence="3" type="primary">PDF1</name>
    <name evidence="3" type="ORF">AXF42_Ash015736</name>
</gene>
<keyword evidence="2" id="KW-0732">Signal</keyword>
<organism evidence="3 4">
    <name type="scientific">Apostasia shenzhenica</name>
    <dbReference type="NCBI Taxonomy" id="1088818"/>
    <lineage>
        <taxon>Eukaryota</taxon>
        <taxon>Viridiplantae</taxon>
        <taxon>Streptophyta</taxon>
        <taxon>Embryophyta</taxon>
        <taxon>Tracheophyta</taxon>
        <taxon>Spermatophyta</taxon>
        <taxon>Magnoliopsida</taxon>
        <taxon>Liliopsida</taxon>
        <taxon>Asparagales</taxon>
        <taxon>Orchidaceae</taxon>
        <taxon>Apostasioideae</taxon>
        <taxon>Apostasia</taxon>
    </lineage>
</organism>
<feature type="signal peptide" evidence="2">
    <location>
        <begin position="1"/>
        <end position="20"/>
    </location>
</feature>
<dbReference type="AlphaFoldDB" id="A0A2H9ZU75"/>
<feature type="chain" id="PRO_5014125031" evidence="2">
    <location>
        <begin position="21"/>
        <end position="265"/>
    </location>
</feature>
<dbReference type="Proteomes" id="UP000236161">
    <property type="component" value="Unassembled WGS sequence"/>
</dbReference>
<name>A0A2H9ZU75_9ASPA</name>
<dbReference type="PANTHER" id="PTHR33210">
    <property type="entry name" value="PROTODERMAL FACTOR 1"/>
    <property type="match status" value="1"/>
</dbReference>
<feature type="compositionally biased region" description="Low complexity" evidence="1">
    <location>
        <begin position="102"/>
        <end position="114"/>
    </location>
</feature>
<feature type="region of interest" description="Disordered" evidence="1">
    <location>
        <begin position="41"/>
        <end position="127"/>
    </location>
</feature>
<dbReference type="OrthoDB" id="696797at2759"/>
<accession>A0A2H9ZU75</accession>
<evidence type="ECO:0000256" key="2">
    <source>
        <dbReference type="SAM" id="SignalP"/>
    </source>
</evidence>
<dbReference type="STRING" id="1088818.A0A2H9ZU75"/>
<keyword evidence="4" id="KW-1185">Reference proteome</keyword>
<sequence length="265" mass="26896">MERNKRGDTLFLWFVAAVIALESFPVPAISGRNLDNGLSDEKNYYSPSTPTSHDSSSGSPACPTPSYGGGSGHSTPSTPSYGSGGFHHTPPTGGGGNGGGHSTPSGGSYRTPPTTGGGGGGYPPTITYPPAVPAITIPSPPTGYDPNVPPFHPGTCGYWISHPGRITAVIGYAGAVGDFFGAACVFAYGGRNPSLHDAVANTRLDGIGALFREGTAALLNSLSCRSFPLTAQQVRAAFAGAVGSDGSAAAQAQLFKLMNEGRYQS</sequence>
<evidence type="ECO:0000313" key="4">
    <source>
        <dbReference type="Proteomes" id="UP000236161"/>
    </source>
</evidence>
<dbReference type="EMBL" id="KZ453894">
    <property type="protein sequence ID" value="PKA46842.1"/>
    <property type="molecule type" value="Genomic_DNA"/>
</dbReference>
<dbReference type="PANTHER" id="PTHR33210:SF14">
    <property type="entry name" value="MEIOSIS 5"/>
    <property type="match status" value="1"/>
</dbReference>
<evidence type="ECO:0000256" key="1">
    <source>
        <dbReference type="SAM" id="MobiDB-lite"/>
    </source>
</evidence>
<proteinExistence type="predicted"/>
<reference evidence="3 4" key="1">
    <citation type="journal article" date="2017" name="Nature">
        <title>The Apostasia genome and the evolution of orchids.</title>
        <authorList>
            <person name="Zhang G.Q."/>
            <person name="Liu K.W."/>
            <person name="Li Z."/>
            <person name="Lohaus R."/>
            <person name="Hsiao Y.Y."/>
            <person name="Niu S.C."/>
            <person name="Wang J.Y."/>
            <person name="Lin Y.C."/>
            <person name="Xu Q."/>
            <person name="Chen L.J."/>
            <person name="Yoshida K."/>
            <person name="Fujiwara S."/>
            <person name="Wang Z.W."/>
            <person name="Zhang Y.Q."/>
            <person name="Mitsuda N."/>
            <person name="Wang M."/>
            <person name="Liu G.H."/>
            <person name="Pecoraro L."/>
            <person name="Huang H.X."/>
            <person name="Xiao X.J."/>
            <person name="Lin M."/>
            <person name="Wu X.Y."/>
            <person name="Wu W.L."/>
            <person name="Chen Y.Y."/>
            <person name="Chang S.B."/>
            <person name="Sakamoto S."/>
            <person name="Ohme-Takagi M."/>
            <person name="Yagi M."/>
            <person name="Zeng S.J."/>
            <person name="Shen C.Y."/>
            <person name="Yeh C.M."/>
            <person name="Luo Y.B."/>
            <person name="Tsai W.C."/>
            <person name="Van de Peer Y."/>
            <person name="Liu Z.J."/>
        </authorList>
    </citation>
    <scope>NUCLEOTIDE SEQUENCE [LARGE SCALE GENOMIC DNA]</scope>
    <source>
        <strain evidence="4">cv. Shenzhen</strain>
        <tissue evidence="3">Stem</tissue>
    </source>
</reference>